<dbReference type="EMBL" id="JAQQWK010000014">
    <property type="protein sequence ID" value="KAK8016784.1"/>
    <property type="molecule type" value="Genomic_DNA"/>
</dbReference>
<reference evidence="2 3" key="1">
    <citation type="submission" date="2023-01" db="EMBL/GenBank/DDBJ databases">
        <title>Analysis of 21 Apiospora genomes using comparative genomics revels a genus with tremendous synthesis potential of carbohydrate active enzymes and secondary metabolites.</title>
        <authorList>
            <person name="Sorensen T."/>
        </authorList>
    </citation>
    <scope>NUCLEOTIDE SEQUENCE [LARGE SCALE GENOMIC DNA]</scope>
    <source>
        <strain evidence="2 3">CBS 33761</strain>
    </source>
</reference>
<protein>
    <submittedName>
        <fullName evidence="2">Uncharacterized protein</fullName>
    </submittedName>
</protein>
<sequence>MTKPLQIGIYQANKDTFTMEHVEDESESLSDYEKRRKKEEARENKLVAATLETYLCLPDSLTNTASRLRSLIKRDRGYIPVSKHHISSWDDFTEENINLIFIDFLERKYPFRRWDLEYAWCSTRRYLDEDQREVAELGTVDETSMWFHMFIWPIVERALRKSSSRFQERVNVHDARDVRARSCGARQELSGKEQRMGVKRPAWPVYYDTESSHQRPSDPSSIVVVGDIREKVAFDPATLADPARINVRVRIILGNILMHCVRSDTRYAFVITGDEVTLLRFFRLEARGKKRYGLNYAVLPWARMEGEMSAWKGIWALTMLSLVDQHRPIVSQDQTRNLDEWTKLTKLGRVFWKNHITKVIRSDGAWADKIRLVEATERLRHLAEYLGPKPPSK</sequence>
<accession>A0ABR1RP95</accession>
<evidence type="ECO:0000256" key="1">
    <source>
        <dbReference type="SAM" id="Coils"/>
    </source>
</evidence>
<gene>
    <name evidence="2" type="ORF">PG993_014973</name>
</gene>
<proteinExistence type="predicted"/>
<comment type="caution">
    <text evidence="2">The sequence shown here is derived from an EMBL/GenBank/DDBJ whole genome shotgun (WGS) entry which is preliminary data.</text>
</comment>
<name>A0ABR1RP95_9PEZI</name>
<feature type="coiled-coil region" evidence="1">
    <location>
        <begin position="22"/>
        <end position="49"/>
    </location>
</feature>
<evidence type="ECO:0000313" key="2">
    <source>
        <dbReference type="EMBL" id="KAK8016784.1"/>
    </source>
</evidence>
<keyword evidence="3" id="KW-1185">Reference proteome</keyword>
<dbReference type="Proteomes" id="UP001444661">
    <property type="component" value="Unassembled WGS sequence"/>
</dbReference>
<evidence type="ECO:0000313" key="3">
    <source>
        <dbReference type="Proteomes" id="UP001444661"/>
    </source>
</evidence>
<organism evidence="2 3">
    <name type="scientific">Apiospora rasikravindrae</name>
    <dbReference type="NCBI Taxonomy" id="990691"/>
    <lineage>
        <taxon>Eukaryota</taxon>
        <taxon>Fungi</taxon>
        <taxon>Dikarya</taxon>
        <taxon>Ascomycota</taxon>
        <taxon>Pezizomycotina</taxon>
        <taxon>Sordariomycetes</taxon>
        <taxon>Xylariomycetidae</taxon>
        <taxon>Amphisphaeriales</taxon>
        <taxon>Apiosporaceae</taxon>
        <taxon>Apiospora</taxon>
    </lineage>
</organism>
<keyword evidence="1" id="KW-0175">Coiled coil</keyword>